<evidence type="ECO:0000256" key="1">
    <source>
        <dbReference type="ARBA" id="ARBA00022741"/>
    </source>
</evidence>
<keyword evidence="1 3" id="KW-0547">Nucleotide-binding</keyword>
<feature type="binding site" evidence="3">
    <location>
        <begin position="382"/>
        <end position="389"/>
    </location>
    <ligand>
        <name>ATP</name>
        <dbReference type="ChEBI" id="CHEBI:30616"/>
    </ligand>
</feature>
<feature type="domain" description="FtsK" evidence="6">
    <location>
        <begin position="364"/>
        <end position="560"/>
    </location>
</feature>
<evidence type="ECO:0000259" key="6">
    <source>
        <dbReference type="PROSITE" id="PS50901"/>
    </source>
</evidence>
<feature type="transmembrane region" description="Helical" evidence="5">
    <location>
        <begin position="179"/>
        <end position="197"/>
    </location>
</feature>
<dbReference type="Pfam" id="PF01580">
    <property type="entry name" value="FtsK_SpoIIIE"/>
    <property type="match status" value="1"/>
</dbReference>
<evidence type="ECO:0000256" key="3">
    <source>
        <dbReference type="PROSITE-ProRule" id="PRU00289"/>
    </source>
</evidence>
<evidence type="ECO:0000313" key="8">
    <source>
        <dbReference type="Proteomes" id="UP001597018"/>
    </source>
</evidence>
<dbReference type="SUPFAM" id="SSF52540">
    <property type="entry name" value="P-loop containing nucleoside triphosphate hydrolases"/>
    <property type="match status" value="1"/>
</dbReference>
<keyword evidence="5" id="KW-0472">Membrane</keyword>
<dbReference type="Proteomes" id="UP001597018">
    <property type="component" value="Unassembled WGS sequence"/>
</dbReference>
<keyword evidence="2 3" id="KW-0067">ATP-binding</keyword>
<dbReference type="PANTHER" id="PTHR22683:SF41">
    <property type="entry name" value="DNA TRANSLOCASE FTSK"/>
    <property type="match status" value="1"/>
</dbReference>
<proteinExistence type="predicted"/>
<evidence type="ECO:0000256" key="4">
    <source>
        <dbReference type="SAM" id="MobiDB-lite"/>
    </source>
</evidence>
<evidence type="ECO:0000256" key="2">
    <source>
        <dbReference type="ARBA" id="ARBA00022840"/>
    </source>
</evidence>
<gene>
    <name evidence="7" type="ORF">ACFQ16_30260</name>
</gene>
<dbReference type="InterPro" id="IPR002543">
    <property type="entry name" value="FtsK_dom"/>
</dbReference>
<name>A0ABW3G1K4_9PSEU</name>
<dbReference type="Gene3D" id="3.40.50.300">
    <property type="entry name" value="P-loop containing nucleotide triphosphate hydrolases"/>
    <property type="match status" value="1"/>
</dbReference>
<reference evidence="8" key="1">
    <citation type="journal article" date="2019" name="Int. J. Syst. Evol. Microbiol.">
        <title>The Global Catalogue of Microorganisms (GCM) 10K type strain sequencing project: providing services to taxonomists for standard genome sequencing and annotation.</title>
        <authorList>
            <consortium name="The Broad Institute Genomics Platform"/>
            <consortium name="The Broad Institute Genome Sequencing Center for Infectious Disease"/>
            <person name="Wu L."/>
            <person name="Ma J."/>
        </authorList>
    </citation>
    <scope>NUCLEOTIDE SEQUENCE [LARGE SCALE GENOMIC DNA]</scope>
    <source>
        <strain evidence="8">CCUG 56401</strain>
    </source>
</reference>
<dbReference type="InterPro" id="IPR050206">
    <property type="entry name" value="FtsK/SpoIIIE/SftA"/>
</dbReference>
<keyword evidence="5" id="KW-1133">Transmembrane helix</keyword>
<protein>
    <submittedName>
        <fullName evidence="7">FtsK/SpoIIIE domain-containing protein</fullName>
    </submittedName>
</protein>
<sequence>MTDQHHEHDQAEQEQARVLHFPAERLDHTTTENTDQTDSGEAADNTEPTVVDGEIVEPVAVDQPEPKKSEPGSALVRAEKRQPILPAWAKDPQEFRDTARWALGYTGHTAAYHAVRCPIYLARIIARIPHGSLRLLKSLAAWLTDAEGRPVRSASARREDATEYLKLSIQRDHRIRARALLAMGLGAAGIAAFLAGRAVLPELVQWAIVAGAAAGLGWLGAPADKPIATRAVESTKVPKLTSDAVTRALSALGISQINQALGKGGEGIGFPKPISRDGKGWRADIDLPYGVTAGDIMDRREKLASGLRRPLGCVWPEADNAEHAGRMVLWVGDQDMRKAKQPAWALRKGVQVDLFQPQPFGTDQRGRWVDLRLMFTSVAIGAIPRMGKTFALRELLLIAALDPRVELHTYDLKGTGDLDPLERVTHVHGVGDEPEEIDKAVADMRSLRDELRRRAKLIRDLAKQGMAPENKVTPELASKKSLGLHPIVIGVDECQVWFEHEDYGKEFEAICTDLVKRGPALGIIIMLATQRPDAKSLPTGISANVSTRFCLKVQGQTENDMVLGTSKYKQGVRATTFAWADKGIGYLVGEGADAQIVRTVAGLDGPAAEKIAAYARALREQAGTLSGHAIGETLDTDEARRRDTLLEDILTVVPETEKKVWNETAVARLAELRPEIYGEWEADQLTAALKPHGIKANRQIWGTDENGEGRNRRGFHRVDIVEIVTERDRQRDAG</sequence>
<feature type="compositionally biased region" description="Basic and acidic residues" evidence="4">
    <location>
        <begin position="1"/>
        <end position="30"/>
    </location>
</feature>
<organism evidence="7 8">
    <name type="scientific">Saccharopolyspora rosea</name>
    <dbReference type="NCBI Taxonomy" id="524884"/>
    <lineage>
        <taxon>Bacteria</taxon>
        <taxon>Bacillati</taxon>
        <taxon>Actinomycetota</taxon>
        <taxon>Actinomycetes</taxon>
        <taxon>Pseudonocardiales</taxon>
        <taxon>Pseudonocardiaceae</taxon>
        <taxon>Saccharopolyspora</taxon>
    </lineage>
</organism>
<evidence type="ECO:0000256" key="5">
    <source>
        <dbReference type="SAM" id="Phobius"/>
    </source>
</evidence>
<keyword evidence="5" id="KW-0812">Transmembrane</keyword>
<comment type="caution">
    <text evidence="7">The sequence shown here is derived from an EMBL/GenBank/DDBJ whole genome shotgun (WGS) entry which is preliminary data.</text>
</comment>
<dbReference type="RefSeq" id="WP_345600039.1">
    <property type="nucleotide sequence ID" value="NZ_BAABLT010000003.1"/>
</dbReference>
<dbReference type="EMBL" id="JBHTIW010000056">
    <property type="protein sequence ID" value="MFD0924049.1"/>
    <property type="molecule type" value="Genomic_DNA"/>
</dbReference>
<feature type="region of interest" description="Disordered" evidence="4">
    <location>
        <begin position="1"/>
        <end position="78"/>
    </location>
</feature>
<dbReference type="PANTHER" id="PTHR22683">
    <property type="entry name" value="SPORULATION PROTEIN RELATED"/>
    <property type="match status" value="1"/>
</dbReference>
<dbReference type="PROSITE" id="PS50901">
    <property type="entry name" value="FTSK"/>
    <property type="match status" value="1"/>
</dbReference>
<accession>A0ABW3G1K4</accession>
<dbReference type="InterPro" id="IPR027417">
    <property type="entry name" value="P-loop_NTPase"/>
</dbReference>
<keyword evidence="8" id="KW-1185">Reference proteome</keyword>
<evidence type="ECO:0000313" key="7">
    <source>
        <dbReference type="EMBL" id="MFD0924049.1"/>
    </source>
</evidence>